<proteinExistence type="predicted"/>
<evidence type="ECO:0000313" key="1">
    <source>
        <dbReference type="EMBL" id="EMN00014.1"/>
    </source>
</evidence>
<dbReference type="EMBL" id="AHMH02000105">
    <property type="protein sequence ID" value="EMN00014.1"/>
    <property type="molecule type" value="Genomic_DNA"/>
</dbReference>
<name>A0ABP2T6T4_9LEPT</name>
<comment type="caution">
    <text evidence="1">The sequence shown here is derived from an EMBL/GenBank/DDBJ whole genome shotgun (WGS) entry which is preliminary data.</text>
</comment>
<reference evidence="1 2" key="1">
    <citation type="submission" date="2013-01" db="EMBL/GenBank/DDBJ databases">
        <authorList>
            <person name="Harkins D.M."/>
            <person name="Durkin A.S."/>
            <person name="Brinkac L.M."/>
            <person name="Haft D.H."/>
            <person name="Selengut J.D."/>
            <person name="Sanka R."/>
            <person name="DePew J."/>
            <person name="Purushe J."/>
            <person name="Whelen A.C."/>
            <person name="Vinetz J.M."/>
            <person name="Sutton G.G."/>
            <person name="Nierman W.C."/>
            <person name="Fouts D.E."/>
        </authorList>
    </citation>
    <scope>NUCLEOTIDE SEQUENCE [LARGE SCALE GENOMIC DNA]</scope>
    <source>
        <strain evidence="1 2">2007001578</strain>
    </source>
</reference>
<sequence>MSIRFLSNELIEIGAPILNSNLGYFNFDFFAEKIFRIVLKKILCFIFEILQDKIRSFSVEFHFKK</sequence>
<keyword evidence="2" id="KW-1185">Reference proteome</keyword>
<gene>
    <name evidence="1" type="ORF">LEP1GSC035_3638</name>
</gene>
<protein>
    <submittedName>
        <fullName evidence="1">Uncharacterized protein</fullName>
    </submittedName>
</protein>
<accession>A0ABP2T6T4</accession>
<organism evidence="1 2">
    <name type="scientific">Leptospira noguchii str. 2007001578</name>
    <dbReference type="NCBI Taxonomy" id="1049974"/>
    <lineage>
        <taxon>Bacteria</taxon>
        <taxon>Pseudomonadati</taxon>
        <taxon>Spirochaetota</taxon>
        <taxon>Spirochaetia</taxon>
        <taxon>Leptospirales</taxon>
        <taxon>Leptospiraceae</taxon>
        <taxon>Leptospira</taxon>
    </lineage>
</organism>
<evidence type="ECO:0000313" key="2">
    <source>
        <dbReference type="Proteomes" id="UP000012099"/>
    </source>
</evidence>
<dbReference type="Proteomes" id="UP000012099">
    <property type="component" value="Unassembled WGS sequence"/>
</dbReference>